<accession>R0IQY9</accession>
<dbReference type="PANTHER" id="PTHR13466">
    <property type="entry name" value="TEX2 PROTEIN-RELATED"/>
    <property type="match status" value="1"/>
</dbReference>
<dbReference type="InterPro" id="IPR031468">
    <property type="entry name" value="SMP_LBD"/>
</dbReference>
<keyword evidence="13" id="KW-1185">Reference proteome</keyword>
<dbReference type="STRING" id="81985.R0IQY9"/>
<dbReference type="GO" id="GO:0006869">
    <property type="term" value="P:lipid transport"/>
    <property type="evidence" value="ECO:0007669"/>
    <property type="project" value="UniProtKB-KW"/>
</dbReference>
<feature type="region of interest" description="Disordered" evidence="9">
    <location>
        <begin position="758"/>
        <end position="838"/>
    </location>
</feature>
<evidence type="ECO:0000256" key="7">
    <source>
        <dbReference type="ARBA" id="ARBA00023121"/>
    </source>
</evidence>
<evidence type="ECO:0000313" key="13">
    <source>
        <dbReference type="Proteomes" id="UP000029121"/>
    </source>
</evidence>
<evidence type="ECO:0000256" key="1">
    <source>
        <dbReference type="ARBA" id="ARBA00004586"/>
    </source>
</evidence>
<feature type="compositionally biased region" description="Polar residues" evidence="9">
    <location>
        <begin position="677"/>
        <end position="718"/>
    </location>
</feature>
<evidence type="ECO:0000256" key="8">
    <source>
        <dbReference type="ARBA" id="ARBA00023136"/>
    </source>
</evidence>
<keyword evidence="2" id="KW-0813">Transport</keyword>
<dbReference type="OrthoDB" id="26740at2759"/>
<dbReference type="CDD" id="cd21675">
    <property type="entry name" value="SMP_TEX2"/>
    <property type="match status" value="1"/>
</dbReference>
<comment type="subcellular location">
    <subcellularLocation>
        <location evidence="1">Endoplasmic reticulum membrane</location>
    </subcellularLocation>
</comment>
<evidence type="ECO:0000256" key="6">
    <source>
        <dbReference type="ARBA" id="ARBA00023055"/>
    </source>
</evidence>
<dbReference type="InterPro" id="IPR057080">
    <property type="entry name" value="PH_SMPa"/>
</dbReference>
<name>R0IQY9_9BRAS</name>
<feature type="region of interest" description="Disordered" evidence="9">
    <location>
        <begin position="660"/>
        <end position="744"/>
    </location>
</feature>
<evidence type="ECO:0000256" key="4">
    <source>
        <dbReference type="ARBA" id="ARBA00022824"/>
    </source>
</evidence>
<dbReference type="eggNOG" id="KOG2238">
    <property type="taxonomic scope" value="Eukaryota"/>
</dbReference>
<dbReference type="GO" id="GO:0005789">
    <property type="term" value="C:endoplasmic reticulum membrane"/>
    <property type="evidence" value="ECO:0007669"/>
    <property type="project" value="UniProtKB-SubCell"/>
</dbReference>
<feature type="region of interest" description="Disordered" evidence="9">
    <location>
        <begin position="311"/>
        <end position="333"/>
    </location>
</feature>
<feature type="transmembrane region" description="Helical" evidence="10">
    <location>
        <begin position="50"/>
        <end position="81"/>
    </location>
</feature>
<dbReference type="GO" id="GO:0008289">
    <property type="term" value="F:lipid binding"/>
    <property type="evidence" value="ECO:0007669"/>
    <property type="project" value="UniProtKB-KW"/>
</dbReference>
<feature type="region of interest" description="Disordered" evidence="9">
    <location>
        <begin position="90"/>
        <end position="109"/>
    </location>
</feature>
<dbReference type="EMBL" id="KB870805">
    <property type="protein sequence ID" value="EOA39668.1"/>
    <property type="molecule type" value="Genomic_DNA"/>
</dbReference>
<feature type="compositionally biased region" description="Polar residues" evidence="9">
    <location>
        <begin position="772"/>
        <end position="788"/>
    </location>
</feature>
<keyword evidence="4" id="KW-0256">Endoplasmic reticulum</keyword>
<dbReference type="Pfam" id="PF23065">
    <property type="entry name" value="PH_SMPa"/>
    <property type="match status" value="1"/>
</dbReference>
<sequence length="838" mass="94240">MNNFNASNLSPCQETLTTYTFPRQLRVKNKNKTQKKLKRSLPQTQSFSEMFSFVAFVFLSGFLLGILAVLAAEAAGFMYLLKRLNRKRDRIESKPASDPSSKDLNPPRDSVDFCINKQGTVWVLELDEVLKNWMKEKLPKEQKRKRDFLEIHPLRKFARIKDHKLILSDADGTQTIVSLKACSIEAVSGSDLPTRKWAKRFPIKVESKISPTLYKGNQVFYIYLETSWEKESWCKALRLAACENQERFIWYSTKLKEDFRNYVTSLHVAYPSFMKPSLGYSFETLDKGNRTDGSSSKVRLFLRKFSRKRSNREDRKTYSQHGSSSGKSISGKKIVDNITDGTDVPIFSRSVSHCSHISGISDGDSEEKVDMDEGTLAWNLLISRLFFDLKRKTGVQNAVQARIQRVLSNMRTPSYIGKLICSDVDTGHLPPHIHATRVLPMEMSGVWAFELDIEYSGDAVIDVETRVDIRQVDLQKGITDTRLQTSSAGEVPSNFAERVEDFEKHLVIPVETVDAGEVKNGGANKADELKGSKGNGVSRWKSILKTIAEQVSQVPISLSIRVSSLRGTLRVHMKPPPSDQLWFGFTSMPDIDFDLASSVGEHKITNSHVAMFLINRFKTAIREAVVLPNCESLTIPWMIAEKDDWVQRKAAPFMWLNQENDHGSSQATEARSKSDKPPTSSCCIQSEQMQRTANATQKPNISEAGTISSSSCAQSEQKAATAYQRPNTEETEAIVSTPSSNSTTVTIECDKTLGELRTPLLLPSSTEKQETNSRGISAVQSPSRSAVSSEEDDSKGKKLGRRARMLDLGKKMGEKLEEKRRHMEEKSRQIVEKMRGPS</sequence>
<evidence type="ECO:0000256" key="5">
    <source>
        <dbReference type="ARBA" id="ARBA00022989"/>
    </source>
</evidence>
<feature type="compositionally biased region" description="Low complexity" evidence="9">
    <location>
        <begin position="735"/>
        <end position="744"/>
    </location>
</feature>
<proteinExistence type="predicted"/>
<keyword evidence="7" id="KW-0446">Lipid-binding</keyword>
<dbReference type="AlphaFoldDB" id="R0IQY9"/>
<gene>
    <name evidence="12" type="ORF">CARUB_v10008308mg</name>
</gene>
<dbReference type="Proteomes" id="UP000029121">
    <property type="component" value="Unassembled WGS sequence"/>
</dbReference>
<feature type="domain" description="SMP-LTD" evidence="11">
    <location>
        <begin position="372"/>
        <end position="636"/>
    </location>
</feature>
<dbReference type="KEGG" id="crb:17897213"/>
<reference evidence="13" key="1">
    <citation type="journal article" date="2013" name="Nat. Genet.">
        <title>The Capsella rubella genome and the genomic consequences of rapid mating system evolution.</title>
        <authorList>
            <person name="Slotte T."/>
            <person name="Hazzouri K.M."/>
            <person name="Agren J.A."/>
            <person name="Koenig D."/>
            <person name="Maumus F."/>
            <person name="Guo Y.L."/>
            <person name="Steige K."/>
            <person name="Platts A.E."/>
            <person name="Escobar J.S."/>
            <person name="Newman L.K."/>
            <person name="Wang W."/>
            <person name="Mandakova T."/>
            <person name="Vello E."/>
            <person name="Smith L.M."/>
            <person name="Henz S.R."/>
            <person name="Steffen J."/>
            <person name="Takuno S."/>
            <person name="Brandvain Y."/>
            <person name="Coop G."/>
            <person name="Andolfatto P."/>
            <person name="Hu T.T."/>
            <person name="Blanchette M."/>
            <person name="Clark R.M."/>
            <person name="Quesneville H."/>
            <person name="Nordborg M."/>
            <person name="Gaut B.S."/>
            <person name="Lysak M.A."/>
            <person name="Jenkins J."/>
            <person name="Grimwood J."/>
            <person name="Chapman J."/>
            <person name="Prochnik S."/>
            <person name="Shu S."/>
            <person name="Rokhsar D."/>
            <person name="Schmutz J."/>
            <person name="Weigel D."/>
            <person name="Wright S.I."/>
        </authorList>
    </citation>
    <scope>NUCLEOTIDE SEQUENCE [LARGE SCALE GENOMIC DNA]</scope>
    <source>
        <strain evidence="13">cv. Monte Gargano</strain>
    </source>
</reference>
<keyword evidence="5 10" id="KW-1133">Transmembrane helix</keyword>
<keyword evidence="3 10" id="KW-0812">Transmembrane</keyword>
<dbReference type="PROSITE" id="PS51847">
    <property type="entry name" value="SMP"/>
    <property type="match status" value="1"/>
</dbReference>
<evidence type="ECO:0000313" key="12">
    <source>
        <dbReference type="EMBL" id="EOA39668.1"/>
    </source>
</evidence>
<evidence type="ECO:0000256" key="10">
    <source>
        <dbReference type="SAM" id="Phobius"/>
    </source>
</evidence>
<feature type="compositionally biased region" description="Basic and acidic residues" evidence="9">
    <location>
        <begin position="804"/>
        <end position="838"/>
    </location>
</feature>
<protein>
    <recommendedName>
        <fullName evidence="11">SMP-LTD domain-containing protein</fullName>
    </recommendedName>
</protein>
<keyword evidence="8 10" id="KW-0472">Membrane</keyword>
<organism evidence="12 13">
    <name type="scientific">Capsella rubella</name>
    <dbReference type="NCBI Taxonomy" id="81985"/>
    <lineage>
        <taxon>Eukaryota</taxon>
        <taxon>Viridiplantae</taxon>
        <taxon>Streptophyta</taxon>
        <taxon>Embryophyta</taxon>
        <taxon>Tracheophyta</taxon>
        <taxon>Spermatophyta</taxon>
        <taxon>Magnoliopsida</taxon>
        <taxon>eudicotyledons</taxon>
        <taxon>Gunneridae</taxon>
        <taxon>Pentapetalae</taxon>
        <taxon>rosids</taxon>
        <taxon>malvids</taxon>
        <taxon>Brassicales</taxon>
        <taxon>Brassicaceae</taxon>
        <taxon>Camelineae</taxon>
        <taxon>Capsella</taxon>
    </lineage>
</organism>
<evidence type="ECO:0000256" key="2">
    <source>
        <dbReference type="ARBA" id="ARBA00022448"/>
    </source>
</evidence>
<dbReference type="PANTHER" id="PTHR13466:SF15">
    <property type="entry name" value="SMP-LTD DOMAIN-CONTAINING PROTEIN"/>
    <property type="match status" value="1"/>
</dbReference>
<evidence type="ECO:0000259" key="11">
    <source>
        <dbReference type="PROSITE" id="PS51847"/>
    </source>
</evidence>
<evidence type="ECO:0000256" key="3">
    <source>
        <dbReference type="ARBA" id="ARBA00022692"/>
    </source>
</evidence>
<feature type="compositionally biased region" description="Low complexity" evidence="9">
    <location>
        <begin position="322"/>
        <end position="332"/>
    </location>
</feature>
<evidence type="ECO:0000256" key="9">
    <source>
        <dbReference type="SAM" id="MobiDB-lite"/>
    </source>
</evidence>
<keyword evidence="6" id="KW-0445">Lipid transport</keyword>